<evidence type="ECO:0000256" key="5">
    <source>
        <dbReference type="ARBA" id="ARBA00048508"/>
    </source>
</evidence>
<dbReference type="Pfam" id="PF00106">
    <property type="entry name" value="adh_short"/>
    <property type="match status" value="1"/>
</dbReference>
<dbReference type="InterPro" id="IPR036291">
    <property type="entry name" value="NAD(P)-bd_dom_sf"/>
</dbReference>
<sequence>MVLVTDFKDKLALITGATGGIGYATCLALAGLGCDIAVHYNSAAEKAQTLVAALREKGVKAECFQADLRSYDEVRRLHKEVVEKMGHPAILFNNAGITIKHGIKSIEEVDMDMFEQTWRANCGSAFLLTQLCIPEMEKKAWGRVIFCASVAGFIGGFVGPHYASSKSALHGLVHWLSQHYAHKGITVNAVAPALIADTTLLPGNPEDLAKSTPEKHTLFSRVVANFLGTEIPVGVLGRPEEIAETVVWMVKTGYLTNKVVGVDGGMFPQ</sequence>
<dbReference type="FunFam" id="3.40.50.720:FF:000173">
    <property type="entry name" value="3-oxoacyl-[acyl-carrier protein] reductase"/>
    <property type="match status" value="1"/>
</dbReference>
<gene>
    <name evidence="6" type="ORF">G7K_5357-t2</name>
</gene>
<dbReference type="Proteomes" id="UP000033140">
    <property type="component" value="Unassembled WGS sequence"/>
</dbReference>
<keyword evidence="4" id="KW-0560">Oxidoreductase</keyword>
<reference evidence="6 7" key="1">
    <citation type="journal article" date="2011" name="J. Gen. Appl. Microbiol.">
        <title>Draft genome sequencing of the enigmatic yeast Saitoella complicata.</title>
        <authorList>
            <person name="Nishida H."/>
            <person name="Hamamoto M."/>
            <person name="Sugiyama J."/>
        </authorList>
    </citation>
    <scope>NUCLEOTIDE SEQUENCE [LARGE SCALE GENOMIC DNA]</scope>
    <source>
        <strain evidence="6 7">NRRL Y-17804</strain>
    </source>
</reference>
<dbReference type="OrthoDB" id="417891at2759"/>
<dbReference type="PANTHER" id="PTHR42879">
    <property type="entry name" value="3-OXOACYL-(ACYL-CARRIER-PROTEIN) REDUCTASE"/>
    <property type="match status" value="1"/>
</dbReference>
<dbReference type="PROSITE" id="PS00061">
    <property type="entry name" value="ADH_SHORT"/>
    <property type="match status" value="1"/>
</dbReference>
<proteinExistence type="inferred from homology"/>
<reference evidence="6 7" key="2">
    <citation type="journal article" date="2014" name="J. Gen. Appl. Microbiol.">
        <title>The early diverging ascomycetous budding yeast Saitoella complicata has three histone deacetylases belonging to the Clr6, Hos2, and Rpd3 lineages.</title>
        <authorList>
            <person name="Nishida H."/>
            <person name="Matsumoto T."/>
            <person name="Kondo S."/>
            <person name="Hamamoto M."/>
            <person name="Yoshikawa H."/>
        </authorList>
    </citation>
    <scope>NUCLEOTIDE SEQUENCE [LARGE SCALE GENOMIC DNA]</scope>
    <source>
        <strain evidence="6 7">NRRL Y-17804</strain>
    </source>
</reference>
<organism evidence="6 7">
    <name type="scientific">Saitoella complicata (strain BCRC 22490 / CBS 7301 / JCM 7358 / NBRC 10748 / NRRL Y-17804)</name>
    <dbReference type="NCBI Taxonomy" id="698492"/>
    <lineage>
        <taxon>Eukaryota</taxon>
        <taxon>Fungi</taxon>
        <taxon>Dikarya</taxon>
        <taxon>Ascomycota</taxon>
        <taxon>Taphrinomycotina</taxon>
        <taxon>Taphrinomycotina incertae sedis</taxon>
        <taxon>Saitoella</taxon>
    </lineage>
</organism>
<evidence type="ECO:0000256" key="2">
    <source>
        <dbReference type="ARBA" id="ARBA00012948"/>
    </source>
</evidence>
<dbReference type="PRINTS" id="PR00081">
    <property type="entry name" value="GDHRDH"/>
</dbReference>
<evidence type="ECO:0000256" key="1">
    <source>
        <dbReference type="ARBA" id="ARBA00006484"/>
    </source>
</evidence>
<evidence type="ECO:0000313" key="7">
    <source>
        <dbReference type="Proteomes" id="UP000033140"/>
    </source>
</evidence>
<evidence type="ECO:0000256" key="4">
    <source>
        <dbReference type="ARBA" id="ARBA00023002"/>
    </source>
</evidence>
<protein>
    <recommendedName>
        <fullName evidence="2">3-oxoacyl-[acyl-carrier-protein] reductase</fullName>
        <ecNumber evidence="2">1.1.1.100</ecNumber>
    </recommendedName>
</protein>
<dbReference type="EC" id="1.1.1.100" evidence="2"/>
<keyword evidence="7" id="KW-1185">Reference proteome</keyword>
<dbReference type="GO" id="GO:0032787">
    <property type="term" value="P:monocarboxylic acid metabolic process"/>
    <property type="evidence" value="ECO:0007669"/>
    <property type="project" value="UniProtKB-ARBA"/>
</dbReference>
<dbReference type="InterPro" id="IPR002347">
    <property type="entry name" value="SDR_fam"/>
</dbReference>
<dbReference type="AlphaFoldDB" id="A0A0E9NNH1"/>
<evidence type="ECO:0000313" key="6">
    <source>
        <dbReference type="EMBL" id="GAO51251.1"/>
    </source>
</evidence>
<dbReference type="SUPFAM" id="SSF51735">
    <property type="entry name" value="NAD(P)-binding Rossmann-fold domains"/>
    <property type="match status" value="1"/>
</dbReference>
<dbReference type="OMA" id="GANVWIN"/>
<dbReference type="GO" id="GO:0004316">
    <property type="term" value="F:3-oxoacyl-[acyl-carrier-protein] reductase (NADPH) activity"/>
    <property type="evidence" value="ECO:0007669"/>
    <property type="project" value="UniProtKB-EC"/>
</dbReference>
<keyword evidence="3" id="KW-0521">NADP</keyword>
<dbReference type="STRING" id="698492.A0A0E9NNH1"/>
<accession>A0A0E9NNH1</accession>
<dbReference type="PANTHER" id="PTHR42879:SF2">
    <property type="entry name" value="3-OXOACYL-[ACYL-CARRIER-PROTEIN] REDUCTASE FABG"/>
    <property type="match status" value="1"/>
</dbReference>
<name>A0A0E9NNH1_SAICN</name>
<evidence type="ECO:0000256" key="3">
    <source>
        <dbReference type="ARBA" id="ARBA00022857"/>
    </source>
</evidence>
<comment type="catalytic activity">
    <reaction evidence="5">
        <text>a (3R)-hydroxyacyl-[ACP] + NADP(+) = a 3-oxoacyl-[ACP] + NADPH + H(+)</text>
        <dbReference type="Rhea" id="RHEA:17397"/>
        <dbReference type="Rhea" id="RHEA-COMP:9916"/>
        <dbReference type="Rhea" id="RHEA-COMP:9945"/>
        <dbReference type="ChEBI" id="CHEBI:15378"/>
        <dbReference type="ChEBI" id="CHEBI:57783"/>
        <dbReference type="ChEBI" id="CHEBI:58349"/>
        <dbReference type="ChEBI" id="CHEBI:78776"/>
        <dbReference type="ChEBI" id="CHEBI:78827"/>
        <dbReference type="EC" id="1.1.1.100"/>
    </reaction>
</comment>
<dbReference type="Gene3D" id="3.40.50.720">
    <property type="entry name" value="NAD(P)-binding Rossmann-like Domain"/>
    <property type="match status" value="1"/>
</dbReference>
<dbReference type="InterPro" id="IPR050259">
    <property type="entry name" value="SDR"/>
</dbReference>
<dbReference type="InterPro" id="IPR020904">
    <property type="entry name" value="Sc_DH/Rdtase_CS"/>
</dbReference>
<dbReference type="RefSeq" id="XP_019022192.1">
    <property type="nucleotide sequence ID" value="XM_019169770.1"/>
</dbReference>
<dbReference type="EMBL" id="BACD03000043">
    <property type="protein sequence ID" value="GAO51251.1"/>
    <property type="molecule type" value="Genomic_DNA"/>
</dbReference>
<comment type="caution">
    <text evidence="6">The sequence shown here is derived from an EMBL/GenBank/DDBJ whole genome shotgun (WGS) entry which is preliminary data.</text>
</comment>
<reference evidence="6 7" key="3">
    <citation type="journal article" date="2015" name="Genome Announc.">
        <title>Draft Genome Sequence of the Archiascomycetous Yeast Saitoella complicata.</title>
        <authorList>
            <person name="Yamauchi K."/>
            <person name="Kondo S."/>
            <person name="Hamamoto M."/>
            <person name="Takahashi Y."/>
            <person name="Ogura Y."/>
            <person name="Hayashi T."/>
            <person name="Nishida H."/>
        </authorList>
    </citation>
    <scope>NUCLEOTIDE SEQUENCE [LARGE SCALE GENOMIC DNA]</scope>
    <source>
        <strain evidence="6 7">NRRL Y-17804</strain>
    </source>
</reference>
<dbReference type="CDD" id="cd05233">
    <property type="entry name" value="SDR_c"/>
    <property type="match status" value="1"/>
</dbReference>
<comment type="similarity">
    <text evidence="1">Belongs to the short-chain dehydrogenases/reductases (SDR) family.</text>
</comment>